<organism evidence="2 5">
    <name type="scientific">Plasmodium ovale curtisi</name>
    <dbReference type="NCBI Taxonomy" id="864141"/>
    <lineage>
        <taxon>Eukaryota</taxon>
        <taxon>Sar</taxon>
        <taxon>Alveolata</taxon>
        <taxon>Apicomplexa</taxon>
        <taxon>Aconoidasida</taxon>
        <taxon>Haemosporida</taxon>
        <taxon>Plasmodiidae</taxon>
        <taxon>Plasmodium</taxon>
        <taxon>Plasmodium (Plasmodium)</taxon>
    </lineage>
</organism>
<gene>
    <name evidence="3" type="ORF">POVCU1_053360</name>
    <name evidence="2" type="ORF">POVCU2_0045270</name>
</gene>
<proteinExistence type="predicted"/>
<evidence type="ECO:0000313" key="3">
    <source>
        <dbReference type="EMBL" id="SBS99533.1"/>
    </source>
</evidence>
<evidence type="ECO:0000313" key="5">
    <source>
        <dbReference type="Proteomes" id="UP000078560"/>
    </source>
</evidence>
<feature type="transmembrane region" description="Helical" evidence="1">
    <location>
        <begin position="42"/>
        <end position="59"/>
    </location>
</feature>
<keyword evidence="1" id="KW-1133">Transmembrane helix</keyword>
<evidence type="ECO:0000313" key="4">
    <source>
        <dbReference type="Proteomes" id="UP000078546"/>
    </source>
</evidence>
<keyword evidence="1" id="KW-0812">Transmembrane</keyword>
<dbReference type="EMBL" id="FLQV01001368">
    <property type="protein sequence ID" value="SBS99533.1"/>
    <property type="molecule type" value="Genomic_DNA"/>
</dbReference>
<reference evidence="4 5" key="1">
    <citation type="submission" date="2016-05" db="EMBL/GenBank/DDBJ databases">
        <authorList>
            <person name="Naeem Raeece"/>
        </authorList>
    </citation>
    <scope>NUCLEOTIDE SEQUENCE [LARGE SCALE GENOMIC DNA]</scope>
</reference>
<dbReference type="AlphaFoldDB" id="A0A1A8W7F6"/>
<evidence type="ECO:0000313" key="2">
    <source>
        <dbReference type="EMBL" id="SBS87920.1"/>
    </source>
</evidence>
<accession>A0A1A8W7F6</accession>
<protein>
    <submittedName>
        <fullName evidence="2">Uncharacterized protein</fullName>
    </submittedName>
</protein>
<sequence length="81" mass="9560">MTRHDNSDVTSSSRSRTGKVKKFLITFLPLETLKSKWKSAKMYMDTLLLNVILALLFIWNCHYSHDMKYHFIAGNFFNPFL</sequence>
<dbReference type="Proteomes" id="UP000078546">
    <property type="component" value="Unassembled WGS sequence"/>
</dbReference>
<name>A0A1A8W7F6_PLAOA</name>
<evidence type="ECO:0000256" key="1">
    <source>
        <dbReference type="SAM" id="Phobius"/>
    </source>
</evidence>
<dbReference type="EMBL" id="FLQU01000603">
    <property type="protein sequence ID" value="SBS87920.1"/>
    <property type="molecule type" value="Genomic_DNA"/>
</dbReference>
<dbReference type="Proteomes" id="UP000078560">
    <property type="component" value="Unassembled WGS sequence"/>
</dbReference>
<reference evidence="2" key="2">
    <citation type="submission" date="2016-05" db="EMBL/GenBank/DDBJ databases">
        <authorList>
            <person name="Lavstsen T."/>
            <person name="Jespersen J.S."/>
        </authorList>
    </citation>
    <scope>NUCLEOTIDE SEQUENCE [LARGE SCALE GENOMIC DNA]</scope>
</reference>
<keyword evidence="1" id="KW-0472">Membrane</keyword>